<keyword evidence="6" id="KW-1185">Reference proteome</keyword>
<dbReference type="OrthoDB" id="9801795at2"/>
<evidence type="ECO:0000313" key="6">
    <source>
        <dbReference type="Proteomes" id="UP000242329"/>
    </source>
</evidence>
<evidence type="ECO:0000256" key="1">
    <source>
        <dbReference type="ARBA" id="ARBA00009632"/>
    </source>
</evidence>
<dbReference type="InterPro" id="IPR003702">
    <property type="entry name" value="ActCoA_hydro_N"/>
</dbReference>
<accession>A0A1M5SII3</accession>
<sequence length="439" mass="49125">MSYWDEYKAKLTTAEEVAAKVQSGQTIKLGYFNGKPVTLIKALAERHAELRDVLLMCCVTVPPIPEVINYPESFLYQDWHWSAATRALRNYYDNITYAPMLYHTCVDCIQNGEVNQGRKVDWCWQQVGPMDENGFFNFGPNCSESLTSFLNTKYRCVEVNKNMPRCLGGSQEAIHISQIDFIVEAPEDQKLAVLPEVPPPTEVEKKMAENLVQYIHDGCCLQLGIGGLPNAIGKILKDAGVKDIGIHTEMFVDAFMDMIEAGVATGAKKKFDKFKAVYTFALGTQKLYDFMHENAALATYSVDYVNDPRTIAMHDNFISINQAVQVDLLTQVNAESSGFRQISGNGGMTDFVLGAQWSKGGKSFICLPSTYTDKDGNLVSRIVPAFEPGTSVTISRHMVDYIATEYGVKKMRAQNQWVRTENIIELAHPKFRDDLIKAA</sequence>
<dbReference type="AlphaFoldDB" id="A0A1M5SII3"/>
<dbReference type="InterPro" id="IPR026888">
    <property type="entry name" value="AcetylCoA_hyd_C"/>
</dbReference>
<dbReference type="Pfam" id="PF02550">
    <property type="entry name" value="AcetylCoA_hydro"/>
    <property type="match status" value="1"/>
</dbReference>
<dbReference type="Gene3D" id="3.40.1080.20">
    <property type="entry name" value="Acetyl-CoA hydrolase/transferase C-terminal domain"/>
    <property type="match status" value="1"/>
</dbReference>
<feature type="domain" description="Acetyl-CoA hydrolase/transferase N-terminal" evidence="3">
    <location>
        <begin position="5"/>
        <end position="187"/>
    </location>
</feature>
<name>A0A1M5SII3_9FIRM</name>
<dbReference type="Gene3D" id="3.30.750.70">
    <property type="entry name" value="4-hydroxybutyrate coenzyme like domains"/>
    <property type="match status" value="1"/>
</dbReference>
<comment type="similarity">
    <text evidence="1">Belongs to the acetyl-CoA hydrolase/transferase family.</text>
</comment>
<dbReference type="EMBL" id="FQWY01000087">
    <property type="protein sequence ID" value="SHH38210.1"/>
    <property type="molecule type" value="Genomic_DNA"/>
</dbReference>
<feature type="domain" description="Acetyl-CoA hydrolase/transferase C-terminal" evidence="4">
    <location>
        <begin position="283"/>
        <end position="439"/>
    </location>
</feature>
<dbReference type="Gene3D" id="3.40.1080.10">
    <property type="entry name" value="Glutaconate Coenzyme A-transferase"/>
    <property type="match status" value="1"/>
</dbReference>
<dbReference type="InterPro" id="IPR038460">
    <property type="entry name" value="AcetylCoA_hyd_C_sf"/>
</dbReference>
<dbReference type="InterPro" id="IPR037171">
    <property type="entry name" value="NagB/RpiA_transferase-like"/>
</dbReference>
<keyword evidence="5" id="KW-0378">Hydrolase</keyword>
<dbReference type="GO" id="GO:0016787">
    <property type="term" value="F:hydrolase activity"/>
    <property type="evidence" value="ECO:0007669"/>
    <property type="project" value="UniProtKB-KW"/>
</dbReference>
<keyword evidence="2" id="KW-0808">Transferase</keyword>
<dbReference type="PANTHER" id="PTHR21432">
    <property type="entry name" value="ACETYL-COA HYDROLASE-RELATED"/>
    <property type="match status" value="1"/>
</dbReference>
<evidence type="ECO:0000313" key="5">
    <source>
        <dbReference type="EMBL" id="SHH38210.1"/>
    </source>
</evidence>
<gene>
    <name evidence="5" type="ORF">SAMN02745221_02229</name>
</gene>
<reference evidence="6" key="1">
    <citation type="submission" date="2016-11" db="EMBL/GenBank/DDBJ databases">
        <authorList>
            <person name="Varghese N."/>
            <person name="Submissions S."/>
        </authorList>
    </citation>
    <scope>NUCLEOTIDE SEQUENCE [LARGE SCALE GENOMIC DNA]</scope>
    <source>
        <strain evidence="6">DSM 11003</strain>
    </source>
</reference>
<dbReference type="RefSeq" id="WP_073093627.1">
    <property type="nucleotide sequence ID" value="NZ_FQWY01000087.1"/>
</dbReference>
<dbReference type="PANTHER" id="PTHR21432:SF20">
    <property type="entry name" value="ACETYL-COA HYDROLASE"/>
    <property type="match status" value="1"/>
</dbReference>
<dbReference type="Proteomes" id="UP000242329">
    <property type="component" value="Unassembled WGS sequence"/>
</dbReference>
<dbReference type="SUPFAM" id="SSF100950">
    <property type="entry name" value="NagB/RpiA/CoA transferase-like"/>
    <property type="match status" value="2"/>
</dbReference>
<evidence type="ECO:0000259" key="4">
    <source>
        <dbReference type="Pfam" id="PF13336"/>
    </source>
</evidence>
<evidence type="ECO:0000256" key="2">
    <source>
        <dbReference type="ARBA" id="ARBA00022679"/>
    </source>
</evidence>
<dbReference type="GO" id="GO:0008775">
    <property type="term" value="F:acetate CoA-transferase activity"/>
    <property type="evidence" value="ECO:0007669"/>
    <property type="project" value="InterPro"/>
</dbReference>
<dbReference type="Pfam" id="PF13336">
    <property type="entry name" value="AcetylCoA_hyd_C"/>
    <property type="match status" value="1"/>
</dbReference>
<dbReference type="InterPro" id="IPR046433">
    <property type="entry name" value="ActCoA_hydro"/>
</dbReference>
<feature type="non-terminal residue" evidence="5">
    <location>
        <position position="439"/>
    </location>
</feature>
<organism evidence="5 6">
    <name type="scientific">Thermosyntropha lipolytica DSM 11003</name>
    <dbReference type="NCBI Taxonomy" id="1123382"/>
    <lineage>
        <taxon>Bacteria</taxon>
        <taxon>Bacillati</taxon>
        <taxon>Bacillota</taxon>
        <taxon>Clostridia</taxon>
        <taxon>Eubacteriales</taxon>
        <taxon>Syntrophomonadaceae</taxon>
        <taxon>Thermosyntropha</taxon>
    </lineage>
</organism>
<proteinExistence type="inferred from homology"/>
<protein>
    <submittedName>
        <fullName evidence="5">Acyl-CoA hydrolase</fullName>
    </submittedName>
</protein>
<dbReference type="STRING" id="1123382.SAMN02745221_02229"/>
<evidence type="ECO:0000259" key="3">
    <source>
        <dbReference type="Pfam" id="PF02550"/>
    </source>
</evidence>
<dbReference type="GO" id="GO:0006083">
    <property type="term" value="P:acetate metabolic process"/>
    <property type="evidence" value="ECO:0007669"/>
    <property type="project" value="InterPro"/>
</dbReference>